<evidence type="ECO:0000313" key="1">
    <source>
        <dbReference type="EMBL" id="ELY66562.1"/>
    </source>
</evidence>
<reference evidence="1 2" key="1">
    <citation type="journal article" date="2014" name="PLoS Genet.">
        <title>Phylogenetically driven sequencing of extremely halophilic archaea reveals strategies for static and dynamic osmo-response.</title>
        <authorList>
            <person name="Becker E.A."/>
            <person name="Seitzer P.M."/>
            <person name="Tritt A."/>
            <person name="Larsen D."/>
            <person name="Krusor M."/>
            <person name="Yao A.I."/>
            <person name="Wu D."/>
            <person name="Madern D."/>
            <person name="Eisen J.A."/>
            <person name="Darling A.E."/>
            <person name="Facciotti M.T."/>
        </authorList>
    </citation>
    <scope>NUCLEOTIDE SEQUENCE [LARGE SCALE GENOMIC DNA]</scope>
    <source>
        <strain evidence="1 2">JCM 10478</strain>
    </source>
</reference>
<proteinExistence type="predicted"/>
<name>L9XYK8_9EURY</name>
<accession>L9XYK8</accession>
<dbReference type="Proteomes" id="UP000011632">
    <property type="component" value="Unassembled WGS sequence"/>
</dbReference>
<dbReference type="AlphaFoldDB" id="L9XYK8"/>
<evidence type="ECO:0000313" key="2">
    <source>
        <dbReference type="Proteomes" id="UP000011632"/>
    </source>
</evidence>
<comment type="caution">
    <text evidence="1">The sequence shown here is derived from an EMBL/GenBank/DDBJ whole genome shotgun (WGS) entry which is preliminary data.</text>
</comment>
<organism evidence="1 2">
    <name type="scientific">Natrinema versiforme JCM 10478</name>
    <dbReference type="NCBI Taxonomy" id="1227496"/>
    <lineage>
        <taxon>Archaea</taxon>
        <taxon>Methanobacteriati</taxon>
        <taxon>Methanobacteriota</taxon>
        <taxon>Stenosarchaea group</taxon>
        <taxon>Halobacteria</taxon>
        <taxon>Halobacteriales</taxon>
        <taxon>Natrialbaceae</taxon>
        <taxon>Natrinema</taxon>
    </lineage>
</organism>
<protein>
    <submittedName>
        <fullName evidence="1">Uncharacterized protein</fullName>
    </submittedName>
</protein>
<keyword evidence="2" id="KW-1185">Reference proteome</keyword>
<gene>
    <name evidence="1" type="ORF">C489_12994</name>
</gene>
<dbReference type="PATRIC" id="fig|1227496.3.peg.2630"/>
<sequence length="100" mass="10971">MSADTPVPRGLFDTVRRRVPTSFGGQFKQSLADEESMATKETAAVPTREATKRFLVDCDSCSYERTADGREEATRIGADHRRATGHELVALEVPQSVETA</sequence>
<dbReference type="EMBL" id="AOID01000035">
    <property type="protein sequence ID" value="ELY66562.1"/>
    <property type="molecule type" value="Genomic_DNA"/>
</dbReference>